<protein>
    <submittedName>
        <fullName evidence="10">DnaJ protein</fullName>
    </submittedName>
</protein>
<proteinExistence type="inferred from homology"/>
<dbReference type="Pfam" id="PF00226">
    <property type="entry name" value="DnaJ"/>
    <property type="match status" value="1"/>
</dbReference>
<dbReference type="InterPro" id="IPR036869">
    <property type="entry name" value="J_dom_sf"/>
</dbReference>
<dbReference type="AlphaFoldDB" id="A0A0D2WHE3"/>
<dbReference type="HAMAP" id="MF_01152">
    <property type="entry name" value="DnaJ"/>
    <property type="match status" value="1"/>
</dbReference>
<dbReference type="InterPro" id="IPR036410">
    <property type="entry name" value="HSP_DnaJ_Cys-rich_dom_sf"/>
</dbReference>
<dbReference type="eggNOG" id="KOG0715">
    <property type="taxonomic scope" value="Eukaryota"/>
</dbReference>
<sequence length="561" mass="58269">MMLRAPSSSLAETATGAVVAAHSAAVAACSTTVTTTTTTTTATAAMTAVHPSPSTASLTAHQHQARRAASSSAARVPHMAIAAQPSSPSASPPHAGAARMHSTRAARGADTTSGRAAVFGSVLERAGSTAKTCSPFASSRGFHTSAAPLAASKDLYATLGVSKTATVSEIKKAYYQLAKKYHPDTNKTDKDAAKKFSEISEAYETLSDETKRQRYDTYGTTGDNQFGGGGSGGFDPNSDIFHHFQDIFRQFEQGGGGGAFGAGTRGGKRRGSDVRIGLEVSFMDAIDGTTKTIDFPTVTACTPCNGTGSSTGKTTRCPSCRGTGMETVSTGMFAMQTTCRKCSGAGQVVQDPCKSCHGQGSVESHRKLDIKIPPGSDHNQSIRVPGAGEAGTKGGATGDLWVVLQVGSHPSLERQGPHIISQVEIGLSQALLGGTVPIQGLRSKFTLTIPPKIADGTMLRMRRLGVKTEDGQGDHLVSVRLKLPRNLTELQKAALIQFAKDEKYTGTVNGVEDASASSTSSSNASSASDNSGKTILDKFKETFFTDKDAKDESDKKATGSG</sequence>
<keyword evidence="5" id="KW-0143">Chaperone</keyword>
<gene>
    <name evidence="10" type="ORF">CAOG_000589</name>
</gene>
<dbReference type="STRING" id="595528.A0A0D2WHE3"/>
<evidence type="ECO:0000313" key="11">
    <source>
        <dbReference type="Proteomes" id="UP000008743"/>
    </source>
</evidence>
<dbReference type="InterPro" id="IPR012724">
    <property type="entry name" value="DnaJ"/>
</dbReference>
<keyword evidence="1 6" id="KW-0479">Metal-binding</keyword>
<accession>A0A0D2WHE3</accession>
<dbReference type="PANTHER" id="PTHR44145">
    <property type="entry name" value="DNAJ HOMOLOG SUBFAMILY A MEMBER 3, MITOCHONDRIAL"/>
    <property type="match status" value="1"/>
</dbReference>
<evidence type="ECO:0000313" key="10">
    <source>
        <dbReference type="EMBL" id="KJE89030.1"/>
    </source>
</evidence>
<feature type="region of interest" description="Disordered" evidence="7">
    <location>
        <begin position="511"/>
        <end position="532"/>
    </location>
</feature>
<dbReference type="Proteomes" id="UP000008743">
    <property type="component" value="Unassembled WGS sequence"/>
</dbReference>
<dbReference type="SMART" id="SM00271">
    <property type="entry name" value="DnaJ"/>
    <property type="match status" value="1"/>
</dbReference>
<dbReference type="OrthoDB" id="10256793at2759"/>
<evidence type="ECO:0000256" key="2">
    <source>
        <dbReference type="ARBA" id="ARBA00022737"/>
    </source>
</evidence>
<dbReference type="Gene3D" id="2.10.230.10">
    <property type="entry name" value="Heat shock protein DnaJ, cysteine-rich domain"/>
    <property type="match status" value="1"/>
</dbReference>
<dbReference type="InterPro" id="IPR001305">
    <property type="entry name" value="HSP_DnaJ_Cys-rich_dom"/>
</dbReference>
<evidence type="ECO:0000256" key="4">
    <source>
        <dbReference type="ARBA" id="ARBA00022833"/>
    </source>
</evidence>
<feature type="compositionally biased region" description="Low complexity" evidence="7">
    <location>
        <begin position="67"/>
        <end position="98"/>
    </location>
</feature>
<evidence type="ECO:0000259" key="8">
    <source>
        <dbReference type="PROSITE" id="PS50076"/>
    </source>
</evidence>
<dbReference type="CDD" id="cd10747">
    <property type="entry name" value="DnaJ_C"/>
    <property type="match status" value="1"/>
</dbReference>
<keyword evidence="4 6" id="KW-0862">Zinc</keyword>
<name>A0A0D2WHE3_CAPO3</name>
<dbReference type="InParanoid" id="A0A0D2WHE3"/>
<dbReference type="InterPro" id="IPR018253">
    <property type="entry name" value="DnaJ_domain_CS"/>
</dbReference>
<dbReference type="GO" id="GO:0051082">
    <property type="term" value="F:unfolded protein binding"/>
    <property type="evidence" value="ECO:0007669"/>
    <property type="project" value="InterPro"/>
</dbReference>
<dbReference type="FunFam" id="1.10.287.110:FF:000034">
    <property type="entry name" value="Chaperone protein DnaJ"/>
    <property type="match status" value="1"/>
</dbReference>
<evidence type="ECO:0000256" key="6">
    <source>
        <dbReference type="PROSITE-ProRule" id="PRU00546"/>
    </source>
</evidence>
<evidence type="ECO:0000256" key="3">
    <source>
        <dbReference type="ARBA" id="ARBA00022771"/>
    </source>
</evidence>
<dbReference type="CDD" id="cd10719">
    <property type="entry name" value="DnaJ_zf"/>
    <property type="match status" value="1"/>
</dbReference>
<evidence type="ECO:0000256" key="7">
    <source>
        <dbReference type="SAM" id="MobiDB-lite"/>
    </source>
</evidence>
<dbReference type="PhylomeDB" id="A0A0D2WHE3"/>
<dbReference type="InterPro" id="IPR008971">
    <property type="entry name" value="HSP40/DnaJ_pept-bd"/>
</dbReference>
<dbReference type="GO" id="GO:0006457">
    <property type="term" value="P:protein folding"/>
    <property type="evidence" value="ECO:0007669"/>
    <property type="project" value="InterPro"/>
</dbReference>
<dbReference type="NCBIfam" id="NF008035">
    <property type="entry name" value="PRK10767.1"/>
    <property type="match status" value="1"/>
</dbReference>
<keyword evidence="3 6" id="KW-0863">Zinc-finger</keyword>
<dbReference type="FunFam" id="2.10.230.10:FF:000002">
    <property type="entry name" value="Molecular chaperone DnaJ"/>
    <property type="match status" value="1"/>
</dbReference>
<feature type="domain" description="J" evidence="8">
    <location>
        <begin position="154"/>
        <end position="219"/>
    </location>
</feature>
<feature type="domain" description="CR-type" evidence="9">
    <location>
        <begin position="288"/>
        <end position="365"/>
    </location>
</feature>
<dbReference type="PROSITE" id="PS51257">
    <property type="entry name" value="PROKAR_LIPOPROTEIN"/>
    <property type="match status" value="1"/>
</dbReference>
<dbReference type="SUPFAM" id="SSF46565">
    <property type="entry name" value="Chaperone J-domain"/>
    <property type="match status" value="1"/>
</dbReference>
<feature type="zinc finger region" description="CR-type" evidence="6">
    <location>
        <begin position="288"/>
        <end position="365"/>
    </location>
</feature>
<evidence type="ECO:0000259" key="9">
    <source>
        <dbReference type="PROSITE" id="PS51188"/>
    </source>
</evidence>
<keyword evidence="11" id="KW-1185">Reference proteome</keyword>
<evidence type="ECO:0000256" key="1">
    <source>
        <dbReference type="ARBA" id="ARBA00022723"/>
    </source>
</evidence>
<dbReference type="EMBL" id="KE346360">
    <property type="protein sequence ID" value="KJE89030.1"/>
    <property type="molecule type" value="Genomic_DNA"/>
</dbReference>
<dbReference type="Pfam" id="PF01556">
    <property type="entry name" value="DnaJ_C"/>
    <property type="match status" value="1"/>
</dbReference>
<feature type="compositionally biased region" description="Low complexity" evidence="7">
    <location>
        <begin position="513"/>
        <end position="531"/>
    </location>
</feature>
<keyword evidence="2" id="KW-0677">Repeat</keyword>
<reference evidence="11" key="1">
    <citation type="submission" date="2011-02" db="EMBL/GenBank/DDBJ databases">
        <title>The Genome Sequence of Capsaspora owczarzaki ATCC 30864.</title>
        <authorList>
            <person name="Russ C."/>
            <person name="Cuomo C."/>
            <person name="Burger G."/>
            <person name="Gray M.W."/>
            <person name="Holland P.W.H."/>
            <person name="King N."/>
            <person name="Lang F.B.F."/>
            <person name="Roger A.J."/>
            <person name="Ruiz-Trillo I."/>
            <person name="Young S.K."/>
            <person name="Zeng Q."/>
            <person name="Gargeya S."/>
            <person name="Alvarado L."/>
            <person name="Berlin A."/>
            <person name="Chapman S.B."/>
            <person name="Chen Z."/>
            <person name="Freedman E."/>
            <person name="Gellesch M."/>
            <person name="Goldberg J."/>
            <person name="Griggs A."/>
            <person name="Gujja S."/>
            <person name="Heilman E."/>
            <person name="Heiman D."/>
            <person name="Howarth C."/>
            <person name="Mehta T."/>
            <person name="Neiman D."/>
            <person name="Pearson M."/>
            <person name="Roberts A."/>
            <person name="Saif S."/>
            <person name="Shea T."/>
            <person name="Shenoy N."/>
            <person name="Sisk P."/>
            <person name="Stolte C."/>
            <person name="Sykes S."/>
            <person name="White J."/>
            <person name="Yandava C."/>
            <person name="Haas B."/>
            <person name="Nusbaum C."/>
            <person name="Birren B."/>
        </authorList>
    </citation>
    <scope>NUCLEOTIDE SEQUENCE</scope>
    <source>
        <strain evidence="11">ATCC 30864</strain>
    </source>
</reference>
<dbReference type="Pfam" id="PF00684">
    <property type="entry name" value="DnaJ_CXXCXGXG"/>
    <property type="match status" value="1"/>
</dbReference>
<dbReference type="InterPro" id="IPR001623">
    <property type="entry name" value="DnaJ_domain"/>
</dbReference>
<dbReference type="InterPro" id="IPR051938">
    <property type="entry name" value="Apopto_cytoskel_mod"/>
</dbReference>
<dbReference type="PANTHER" id="PTHR44145:SF3">
    <property type="entry name" value="DNAJ HOMOLOG SUBFAMILY A MEMBER 3, MITOCHONDRIAL"/>
    <property type="match status" value="1"/>
</dbReference>
<dbReference type="Gene3D" id="2.60.260.20">
    <property type="entry name" value="Urease metallochaperone UreE, N-terminal domain"/>
    <property type="match status" value="2"/>
</dbReference>
<dbReference type="GO" id="GO:0005524">
    <property type="term" value="F:ATP binding"/>
    <property type="evidence" value="ECO:0007669"/>
    <property type="project" value="InterPro"/>
</dbReference>
<dbReference type="GO" id="GO:0009408">
    <property type="term" value="P:response to heat"/>
    <property type="evidence" value="ECO:0007669"/>
    <property type="project" value="InterPro"/>
</dbReference>
<feature type="region of interest" description="Disordered" evidence="7">
    <location>
        <begin position="49"/>
        <end position="111"/>
    </location>
</feature>
<dbReference type="SUPFAM" id="SSF57938">
    <property type="entry name" value="DnaJ/Hsp40 cysteine-rich domain"/>
    <property type="match status" value="1"/>
</dbReference>
<dbReference type="InterPro" id="IPR002939">
    <property type="entry name" value="DnaJ_C"/>
</dbReference>
<dbReference type="PROSITE" id="PS50076">
    <property type="entry name" value="DNAJ_2"/>
    <property type="match status" value="1"/>
</dbReference>
<dbReference type="CDD" id="cd06257">
    <property type="entry name" value="DnaJ"/>
    <property type="match status" value="1"/>
</dbReference>
<dbReference type="Gene3D" id="1.10.287.110">
    <property type="entry name" value="DnaJ domain"/>
    <property type="match status" value="1"/>
</dbReference>
<dbReference type="SUPFAM" id="SSF49493">
    <property type="entry name" value="HSP40/DnaJ peptide-binding domain"/>
    <property type="match status" value="2"/>
</dbReference>
<evidence type="ECO:0000256" key="5">
    <source>
        <dbReference type="ARBA" id="ARBA00023186"/>
    </source>
</evidence>
<dbReference type="PROSITE" id="PS51188">
    <property type="entry name" value="ZF_CR"/>
    <property type="match status" value="1"/>
</dbReference>
<dbReference type="PROSITE" id="PS00636">
    <property type="entry name" value="DNAJ_1"/>
    <property type="match status" value="1"/>
</dbReference>
<dbReference type="GO" id="GO:0031072">
    <property type="term" value="F:heat shock protein binding"/>
    <property type="evidence" value="ECO:0007669"/>
    <property type="project" value="InterPro"/>
</dbReference>
<dbReference type="FunCoup" id="A0A0D2WHE3">
    <property type="interactions" value="333"/>
</dbReference>
<dbReference type="PRINTS" id="PR00625">
    <property type="entry name" value="JDOMAIN"/>
</dbReference>
<dbReference type="GO" id="GO:0008270">
    <property type="term" value="F:zinc ion binding"/>
    <property type="evidence" value="ECO:0007669"/>
    <property type="project" value="UniProtKB-KW"/>
</dbReference>
<dbReference type="RefSeq" id="XP_004365460.2">
    <property type="nucleotide sequence ID" value="XM_004365403.2"/>
</dbReference>
<organism evidence="10 11">
    <name type="scientific">Capsaspora owczarzaki (strain ATCC 30864)</name>
    <dbReference type="NCBI Taxonomy" id="595528"/>
    <lineage>
        <taxon>Eukaryota</taxon>
        <taxon>Filasterea</taxon>
        <taxon>Capsaspora</taxon>
    </lineage>
</organism>